<evidence type="ECO:0000259" key="4">
    <source>
        <dbReference type="PROSITE" id="PS51733"/>
    </source>
</evidence>
<proteinExistence type="inferred from homology"/>
<dbReference type="Pfam" id="PF02237">
    <property type="entry name" value="BPL_C"/>
    <property type="match status" value="1"/>
</dbReference>
<dbReference type="PROSITE" id="PS51733">
    <property type="entry name" value="BPL_LPL_CATALYTIC"/>
    <property type="match status" value="1"/>
</dbReference>
<keyword evidence="3" id="KW-0804">Transcription</keyword>
<keyword evidence="3" id="KW-0805">Transcription regulation</keyword>
<reference evidence="5" key="1">
    <citation type="journal article" date="2021" name="PeerJ">
        <title>Extensive microbial diversity within the chicken gut microbiome revealed by metagenomics and culture.</title>
        <authorList>
            <person name="Gilroy R."/>
            <person name="Ravi A."/>
            <person name="Getino M."/>
            <person name="Pursley I."/>
            <person name="Horton D.L."/>
            <person name="Alikhan N.F."/>
            <person name="Baker D."/>
            <person name="Gharbi K."/>
            <person name="Hall N."/>
            <person name="Watson M."/>
            <person name="Adriaenssens E.M."/>
            <person name="Foster-Nyarko E."/>
            <person name="Jarju S."/>
            <person name="Secka A."/>
            <person name="Antonio M."/>
            <person name="Oren A."/>
            <person name="Chaudhuri R.R."/>
            <person name="La Ragione R."/>
            <person name="Hildebrand F."/>
            <person name="Pallen M.J."/>
        </authorList>
    </citation>
    <scope>NUCLEOTIDE SEQUENCE</scope>
    <source>
        <strain evidence="5">421</strain>
    </source>
</reference>
<name>A0A9D1RF33_9FIRM</name>
<dbReference type="CDD" id="cd16442">
    <property type="entry name" value="BPL"/>
    <property type="match status" value="1"/>
</dbReference>
<gene>
    <name evidence="3" type="primary">birA</name>
    <name evidence="5" type="ORF">IAA48_07225</name>
</gene>
<dbReference type="GO" id="GO:0004077">
    <property type="term" value="F:biotin--[biotin carboxyl-carrier protein] ligase activity"/>
    <property type="evidence" value="ECO:0007669"/>
    <property type="project" value="UniProtKB-UniRule"/>
</dbReference>
<dbReference type="PANTHER" id="PTHR12835">
    <property type="entry name" value="BIOTIN PROTEIN LIGASE"/>
    <property type="match status" value="1"/>
</dbReference>
<evidence type="ECO:0000313" key="6">
    <source>
        <dbReference type="Proteomes" id="UP000824205"/>
    </source>
</evidence>
<dbReference type="GO" id="GO:0003677">
    <property type="term" value="F:DNA binding"/>
    <property type="evidence" value="ECO:0007669"/>
    <property type="project" value="UniProtKB-UniRule"/>
</dbReference>
<feature type="DNA-binding region" description="H-T-H motif" evidence="3">
    <location>
        <begin position="20"/>
        <end position="39"/>
    </location>
</feature>
<keyword evidence="3" id="KW-0547">Nucleotide-binding</keyword>
<dbReference type="HAMAP" id="MF_00978">
    <property type="entry name" value="Bifunct_BirA"/>
    <property type="match status" value="1"/>
</dbReference>
<keyword evidence="3" id="KW-0238">DNA-binding</keyword>
<comment type="catalytic activity">
    <reaction evidence="3">
        <text>biotin + L-lysyl-[protein] + ATP = N(6)-biotinyl-L-lysyl-[protein] + AMP + diphosphate + H(+)</text>
        <dbReference type="Rhea" id="RHEA:11756"/>
        <dbReference type="Rhea" id="RHEA-COMP:9752"/>
        <dbReference type="Rhea" id="RHEA-COMP:10505"/>
        <dbReference type="ChEBI" id="CHEBI:15378"/>
        <dbReference type="ChEBI" id="CHEBI:29969"/>
        <dbReference type="ChEBI" id="CHEBI:30616"/>
        <dbReference type="ChEBI" id="CHEBI:33019"/>
        <dbReference type="ChEBI" id="CHEBI:57586"/>
        <dbReference type="ChEBI" id="CHEBI:83144"/>
        <dbReference type="ChEBI" id="CHEBI:456215"/>
        <dbReference type="EC" id="6.3.4.15"/>
    </reaction>
</comment>
<dbReference type="AlphaFoldDB" id="A0A9D1RF33"/>
<comment type="function">
    <text evidence="3">Acts both as a biotin--[acetyl-CoA-carboxylase] ligase and a repressor.</text>
</comment>
<dbReference type="EMBL" id="DXGE01000032">
    <property type="protein sequence ID" value="HIW86270.1"/>
    <property type="molecule type" value="Genomic_DNA"/>
</dbReference>
<dbReference type="InterPro" id="IPR004143">
    <property type="entry name" value="BPL_LPL_catalytic"/>
</dbReference>
<evidence type="ECO:0000313" key="5">
    <source>
        <dbReference type="EMBL" id="HIW86270.1"/>
    </source>
</evidence>
<comment type="similarity">
    <text evidence="3">Belongs to the biotin--protein ligase family.</text>
</comment>
<evidence type="ECO:0000256" key="2">
    <source>
        <dbReference type="ARBA" id="ARBA00023267"/>
    </source>
</evidence>
<keyword evidence="2 3" id="KW-0092">Biotin</keyword>
<dbReference type="InterPro" id="IPR013196">
    <property type="entry name" value="HTH_11"/>
</dbReference>
<keyword evidence="3" id="KW-0678">Repressor</keyword>
<dbReference type="Gene3D" id="1.10.10.10">
    <property type="entry name" value="Winged helix-like DNA-binding domain superfamily/Winged helix DNA-binding domain"/>
    <property type="match status" value="1"/>
</dbReference>
<comment type="caution">
    <text evidence="5">The sequence shown here is derived from an EMBL/GenBank/DDBJ whole genome shotgun (WGS) entry which is preliminary data.</text>
</comment>
<organism evidence="5 6">
    <name type="scientific">Candidatus Eubacterium faecipullorum</name>
    <dbReference type="NCBI Taxonomy" id="2838571"/>
    <lineage>
        <taxon>Bacteria</taxon>
        <taxon>Bacillati</taxon>
        <taxon>Bacillota</taxon>
        <taxon>Clostridia</taxon>
        <taxon>Eubacteriales</taxon>
        <taxon>Eubacteriaceae</taxon>
        <taxon>Eubacterium</taxon>
    </lineage>
</organism>
<dbReference type="InterPro" id="IPR030855">
    <property type="entry name" value="Bifunct_BirA"/>
</dbReference>
<feature type="binding site" evidence="3">
    <location>
        <position position="112"/>
    </location>
    <ligand>
        <name>biotin</name>
        <dbReference type="ChEBI" id="CHEBI:57586"/>
    </ligand>
</feature>
<keyword evidence="3" id="KW-0067">ATP-binding</keyword>
<dbReference type="GO" id="GO:0009249">
    <property type="term" value="P:protein lipoylation"/>
    <property type="evidence" value="ECO:0007669"/>
    <property type="project" value="UniProtKB-ARBA"/>
</dbReference>
<dbReference type="Gene3D" id="3.30.930.10">
    <property type="entry name" value="Bira Bifunctional Protein, Domain 2"/>
    <property type="match status" value="1"/>
</dbReference>
<dbReference type="GO" id="GO:0016740">
    <property type="term" value="F:transferase activity"/>
    <property type="evidence" value="ECO:0007669"/>
    <property type="project" value="UniProtKB-ARBA"/>
</dbReference>
<dbReference type="InterPro" id="IPR036390">
    <property type="entry name" value="WH_DNA-bd_sf"/>
</dbReference>
<dbReference type="GO" id="GO:0005524">
    <property type="term" value="F:ATP binding"/>
    <property type="evidence" value="ECO:0007669"/>
    <property type="project" value="UniProtKB-UniRule"/>
</dbReference>
<dbReference type="SUPFAM" id="SSF46785">
    <property type="entry name" value="Winged helix' DNA-binding domain"/>
    <property type="match status" value="1"/>
</dbReference>
<protein>
    <recommendedName>
        <fullName evidence="3">Bifunctional ligase/repressor BirA</fullName>
    </recommendedName>
    <alternativeName>
        <fullName evidence="3">Biotin--[acetyl-CoA-carboxylase] ligase</fullName>
        <ecNumber evidence="3">6.3.4.15</ecNumber>
    </alternativeName>
    <alternativeName>
        <fullName evidence="3">Biotin--protein ligase</fullName>
    </alternativeName>
    <alternativeName>
        <fullName evidence="3">Biotin-[acetyl-CoA carboxylase] synthetase</fullName>
    </alternativeName>
</protein>
<evidence type="ECO:0000256" key="3">
    <source>
        <dbReference type="HAMAP-Rule" id="MF_00978"/>
    </source>
</evidence>
<reference evidence="5" key="2">
    <citation type="submission" date="2021-04" db="EMBL/GenBank/DDBJ databases">
        <authorList>
            <person name="Gilroy R."/>
        </authorList>
    </citation>
    <scope>NUCLEOTIDE SEQUENCE</scope>
    <source>
        <strain evidence="5">421</strain>
    </source>
</reference>
<dbReference type="InterPro" id="IPR003142">
    <property type="entry name" value="BPL_C"/>
</dbReference>
<dbReference type="Proteomes" id="UP000824205">
    <property type="component" value="Unassembled WGS sequence"/>
</dbReference>
<dbReference type="PANTHER" id="PTHR12835:SF5">
    <property type="entry name" value="BIOTIN--PROTEIN LIGASE"/>
    <property type="match status" value="1"/>
</dbReference>
<dbReference type="InterPro" id="IPR036388">
    <property type="entry name" value="WH-like_DNA-bd_sf"/>
</dbReference>
<feature type="binding site" evidence="3">
    <location>
        <begin position="88"/>
        <end position="90"/>
    </location>
    <ligand>
        <name>biotin</name>
        <dbReference type="ChEBI" id="CHEBI:57586"/>
    </ligand>
</feature>
<keyword evidence="1 3" id="KW-0436">Ligase</keyword>
<dbReference type="InterPro" id="IPR004408">
    <property type="entry name" value="Biotin_CoA_COase_ligase"/>
</dbReference>
<feature type="binding site" evidence="3">
    <location>
        <position position="183"/>
    </location>
    <ligand>
        <name>biotin</name>
        <dbReference type="ChEBI" id="CHEBI:57586"/>
    </ligand>
</feature>
<dbReference type="NCBIfam" id="TIGR00121">
    <property type="entry name" value="birA_ligase"/>
    <property type="match status" value="1"/>
</dbReference>
<evidence type="ECO:0000256" key="1">
    <source>
        <dbReference type="ARBA" id="ARBA00022598"/>
    </source>
</evidence>
<sequence>MSLKNDILAKLRETGSYVSGESLAKDFGKSRAAVWKAVNALRSEGYPVEAHTKMGYRLTENADVLNADEILRFCEPKIKVFYFDSIDSTNNYAKKLIAEGETSAFLVVAARQTAGRGRQGKAFYSPAGTGIYMSLVTHPGEPLQNAVSATTAAAVAVCRALERLTDKRPGIKWVNDVYLDGKKICGILTEAVTDFESATVSSVIIGIGINISTADFPAEVENGGCLGANVGRAKLAGAVCSELLKAVGGADYMEDYRSRSIVIGKEIRYIQNGASHTAKAVGVDDSGGLEILTPNGEQKTLRSGEISIREL</sequence>
<dbReference type="Gene3D" id="2.30.30.100">
    <property type="match status" value="1"/>
</dbReference>
<dbReference type="EC" id="6.3.4.15" evidence="3"/>
<dbReference type="GO" id="GO:0005737">
    <property type="term" value="C:cytoplasm"/>
    <property type="evidence" value="ECO:0007669"/>
    <property type="project" value="TreeGrafter"/>
</dbReference>
<feature type="binding site" evidence="3">
    <location>
        <begin position="116"/>
        <end position="118"/>
    </location>
    <ligand>
        <name>biotin</name>
        <dbReference type="ChEBI" id="CHEBI:57586"/>
    </ligand>
</feature>
<accession>A0A9D1RF33</accession>
<dbReference type="InterPro" id="IPR045864">
    <property type="entry name" value="aa-tRNA-synth_II/BPL/LPL"/>
</dbReference>
<feature type="domain" description="BPL/LPL catalytic" evidence="4">
    <location>
        <begin position="65"/>
        <end position="251"/>
    </location>
</feature>
<dbReference type="Pfam" id="PF03099">
    <property type="entry name" value="BPL_LplA_LipB"/>
    <property type="match status" value="1"/>
</dbReference>
<dbReference type="Pfam" id="PF08279">
    <property type="entry name" value="HTH_11"/>
    <property type="match status" value="1"/>
</dbReference>
<dbReference type="GO" id="GO:0006355">
    <property type="term" value="P:regulation of DNA-templated transcription"/>
    <property type="evidence" value="ECO:0007669"/>
    <property type="project" value="UniProtKB-UniRule"/>
</dbReference>
<dbReference type="SUPFAM" id="SSF55681">
    <property type="entry name" value="Class II aaRS and biotin synthetases"/>
    <property type="match status" value="1"/>
</dbReference>